<dbReference type="Proteomes" id="UP001249760">
    <property type="component" value="Unassembled WGS sequence"/>
</dbReference>
<dbReference type="InterPro" id="IPR035948">
    <property type="entry name" value="YwqG-like_sf"/>
</dbReference>
<organism evidence="1 2">
    <name type="scientific">Streptomyces lusitanus</name>
    <dbReference type="NCBI Taxonomy" id="68232"/>
    <lineage>
        <taxon>Bacteria</taxon>
        <taxon>Bacillati</taxon>
        <taxon>Actinomycetota</taxon>
        <taxon>Actinomycetes</taxon>
        <taxon>Kitasatosporales</taxon>
        <taxon>Streptomycetaceae</taxon>
        <taxon>Streptomyces</taxon>
    </lineage>
</organism>
<sequence>MSYTDEFRAFASRHGVSSDAITRIMWHMQPSFHIYVTDEDDIDPGVIVVGHVGGLPELPADVEWDTAHYFVASLDLAALPKQPLDDGLPREGHLLFFAYGEYEAEDGVVPVIHVPPGTETAVRPVPPSWDLHGEPDELKPLRRRALVCTPGTSWDVLDWSWDPEVPYKEQTIERLALQADVEEDLREGLGLLVAAVREYAERTGTLPRVERRGGLRGVELNPSDRAYYGAEFLRKCEEAVIVCRDAPERFEELYSRALAEATTFDEGGPGAWLNLLEVSEGVVFEMGDGEAGWIINRDDLLAQRFDRVYQAYHC</sequence>
<keyword evidence="2" id="KW-1185">Reference proteome</keyword>
<dbReference type="Gene3D" id="2.30.320.10">
    <property type="entry name" value="YwqG-like"/>
    <property type="match status" value="1"/>
</dbReference>
<evidence type="ECO:0000313" key="1">
    <source>
        <dbReference type="EMBL" id="MDT6982166.1"/>
    </source>
</evidence>
<proteinExistence type="predicted"/>
<dbReference type="Pfam" id="PF09234">
    <property type="entry name" value="DUF1963"/>
    <property type="match status" value="1"/>
</dbReference>
<comment type="caution">
    <text evidence="1">The sequence shown here is derived from an EMBL/GenBank/DDBJ whole genome shotgun (WGS) entry which is preliminary data.</text>
</comment>
<protein>
    <submittedName>
        <fullName evidence="1">DUF1963 domain-containing protein</fullName>
    </submittedName>
</protein>
<evidence type="ECO:0000313" key="2">
    <source>
        <dbReference type="Proteomes" id="UP001249760"/>
    </source>
</evidence>
<reference evidence="1 2" key="1">
    <citation type="submission" date="2023-05" db="EMBL/GenBank/DDBJ databases">
        <title>Streptomyces fuscus sp. nov., a brown-black pigment producing actinomyces isolated from dry sand of Sea duck farm.</title>
        <authorList>
            <person name="Xie J."/>
            <person name="Shen N."/>
        </authorList>
    </citation>
    <scope>NUCLEOTIDE SEQUENCE [LARGE SCALE GENOMIC DNA]</scope>
    <source>
        <strain evidence="1 2">CGMCC 4.1745</strain>
    </source>
</reference>
<dbReference type="EMBL" id="JASKMA010000001">
    <property type="protein sequence ID" value="MDT6982166.1"/>
    <property type="molecule type" value="Genomic_DNA"/>
</dbReference>
<gene>
    <name evidence="1" type="ORF">QNO04_01770</name>
</gene>
<accession>A0ABU3JJL9</accession>
<dbReference type="InterPro" id="IPR015315">
    <property type="entry name" value="DUF1963"/>
</dbReference>
<dbReference type="RefSeq" id="WP_394308649.1">
    <property type="nucleotide sequence ID" value="NZ_JASKMA010000001.1"/>
</dbReference>
<dbReference type="SUPFAM" id="SSF103032">
    <property type="entry name" value="Hypothetical protein YwqG"/>
    <property type="match status" value="1"/>
</dbReference>
<name>A0ABU3JJL9_9ACTN</name>